<dbReference type="PIRSF" id="PIRSF017393">
    <property type="entry name" value="MTase_SAV2177"/>
    <property type="match status" value="1"/>
</dbReference>
<dbReference type="InterPro" id="IPR006764">
    <property type="entry name" value="SAM_dep_MeTrfase_SAV2177_type"/>
</dbReference>
<name>A0A365HAU6_9ACTN</name>
<comment type="caution">
    <text evidence="1">The sequence shown here is derived from an EMBL/GenBank/DDBJ whole genome shotgun (WGS) entry which is preliminary data.</text>
</comment>
<evidence type="ECO:0008006" key="3">
    <source>
        <dbReference type="Google" id="ProtNLM"/>
    </source>
</evidence>
<gene>
    <name evidence="1" type="ORF">DPM19_04175</name>
</gene>
<reference evidence="1 2" key="1">
    <citation type="submission" date="2018-06" db="EMBL/GenBank/DDBJ databases">
        <title>Actinomadura craniellae sp. nov. isolated from marine sponge Craniella sp.</title>
        <authorList>
            <person name="Li L."/>
            <person name="Xu Q.H."/>
            <person name="Lin H.W."/>
            <person name="Lu Y.H."/>
        </authorList>
    </citation>
    <scope>NUCLEOTIDE SEQUENCE [LARGE SCALE GENOMIC DNA]</scope>
    <source>
        <strain evidence="1 2">LHW63021</strain>
    </source>
</reference>
<evidence type="ECO:0000313" key="2">
    <source>
        <dbReference type="Proteomes" id="UP000251891"/>
    </source>
</evidence>
<protein>
    <recommendedName>
        <fullName evidence="3">SAM-dependent methyltransferase</fullName>
    </recommendedName>
</protein>
<dbReference type="SUPFAM" id="SSF53335">
    <property type="entry name" value="S-adenosyl-L-methionine-dependent methyltransferases"/>
    <property type="match status" value="1"/>
</dbReference>
<dbReference type="Proteomes" id="UP000251891">
    <property type="component" value="Unassembled WGS sequence"/>
</dbReference>
<dbReference type="OrthoDB" id="3216820at2"/>
<dbReference type="AlphaFoldDB" id="A0A365HAU6"/>
<dbReference type="EMBL" id="QLYX01000002">
    <property type="protein sequence ID" value="RAY16128.1"/>
    <property type="molecule type" value="Genomic_DNA"/>
</dbReference>
<dbReference type="Gene3D" id="3.40.50.150">
    <property type="entry name" value="Vaccinia Virus protein VP39"/>
    <property type="match status" value="1"/>
</dbReference>
<dbReference type="Pfam" id="PF04672">
    <property type="entry name" value="Methyltransf_19"/>
    <property type="match status" value="1"/>
</dbReference>
<sequence length="269" mass="29175">MDSARIPAEIDEQKPSVARVYDFLLGGTHNFPADRDLATGLLRIEPQARELAQANRAFLTRAARMAVESGIDQFIDIGSGIPTQGNVHEIVQQVDPRARVVYVDNDAVAVAHSKAILAGDERTAVIEADMRRPADILGHPTVGDLIDFSRPVAFLLVAALHLIKPDEDPYGIVGALREVSAPGSLLVISHLTRDDEPGKSAAIEKLYTRASSPAVARTHAEILRFFAGYELLDPGVVYVPLWRPDAGEVAERPERFLVLGGVGRVREPA</sequence>
<evidence type="ECO:0000313" key="1">
    <source>
        <dbReference type="EMBL" id="RAY16128.1"/>
    </source>
</evidence>
<organism evidence="1 2">
    <name type="scientific">Actinomadura craniellae</name>
    <dbReference type="NCBI Taxonomy" id="2231787"/>
    <lineage>
        <taxon>Bacteria</taxon>
        <taxon>Bacillati</taxon>
        <taxon>Actinomycetota</taxon>
        <taxon>Actinomycetes</taxon>
        <taxon>Streptosporangiales</taxon>
        <taxon>Thermomonosporaceae</taxon>
        <taxon>Actinomadura</taxon>
    </lineage>
</organism>
<dbReference type="InterPro" id="IPR029063">
    <property type="entry name" value="SAM-dependent_MTases_sf"/>
</dbReference>
<proteinExistence type="predicted"/>
<dbReference type="RefSeq" id="WP_111863470.1">
    <property type="nucleotide sequence ID" value="NZ_QLYX01000002.1"/>
</dbReference>
<keyword evidence="2" id="KW-1185">Reference proteome</keyword>
<accession>A0A365HAU6</accession>